<dbReference type="GO" id="GO:0008168">
    <property type="term" value="F:methyltransferase activity"/>
    <property type="evidence" value="ECO:0007669"/>
    <property type="project" value="UniProtKB-KW"/>
</dbReference>
<dbReference type="Pfam" id="PF13489">
    <property type="entry name" value="Methyltransf_23"/>
    <property type="match status" value="1"/>
</dbReference>
<dbReference type="InterPro" id="IPR050602">
    <property type="entry name" value="Malonyl-ACP_OMT"/>
</dbReference>
<keyword evidence="2" id="KW-0808">Transferase</keyword>
<gene>
    <name evidence="4" type="ORF">MKZ38_003328</name>
</gene>
<evidence type="ECO:0000256" key="3">
    <source>
        <dbReference type="SAM" id="MobiDB-lite"/>
    </source>
</evidence>
<keyword evidence="1 4" id="KW-0489">Methyltransferase</keyword>
<organism evidence="4 5">
    <name type="scientific">Zalerion maritima</name>
    <dbReference type="NCBI Taxonomy" id="339359"/>
    <lineage>
        <taxon>Eukaryota</taxon>
        <taxon>Fungi</taxon>
        <taxon>Dikarya</taxon>
        <taxon>Ascomycota</taxon>
        <taxon>Pezizomycotina</taxon>
        <taxon>Sordariomycetes</taxon>
        <taxon>Lulworthiomycetidae</taxon>
        <taxon>Lulworthiales</taxon>
        <taxon>Lulworthiaceae</taxon>
        <taxon>Zalerion</taxon>
    </lineage>
</organism>
<dbReference type="PANTHER" id="PTHR13090:SF1">
    <property type="entry name" value="ARGININE-HYDROXYLASE NDUFAF5, MITOCHONDRIAL"/>
    <property type="match status" value="1"/>
</dbReference>
<evidence type="ECO:0000313" key="4">
    <source>
        <dbReference type="EMBL" id="KAJ2899228.1"/>
    </source>
</evidence>
<evidence type="ECO:0000313" key="5">
    <source>
        <dbReference type="Proteomes" id="UP001201980"/>
    </source>
</evidence>
<dbReference type="SUPFAM" id="SSF53335">
    <property type="entry name" value="S-adenosyl-L-methionine-dependent methyltransferases"/>
    <property type="match status" value="1"/>
</dbReference>
<proteinExistence type="predicted"/>
<protein>
    <submittedName>
        <fullName evidence="4">S-adenosyl-L-methionine-dependent methyltransferase</fullName>
    </submittedName>
</protein>
<keyword evidence="5" id="KW-1185">Reference proteome</keyword>
<evidence type="ECO:0000256" key="1">
    <source>
        <dbReference type="ARBA" id="ARBA00022603"/>
    </source>
</evidence>
<accession>A0AAD5RN27</accession>
<sequence length="447" mass="50247">MVLMKFPWQSDSYFLMKMVPVHRIDEEAEERDKDMLRRLMNVDVTGHFPIFTQRWQGAKAILISGLFRISRDSGSLLLSIQAPRCCICSEFEIKSAPIEFPTPMRTKLLRFSAPRLISQTRCYATQASGGPVFEVFNSQHKLMQKERAALDGENSRDSDALKDEVAVRLCERLLDIKRHFPKVLDYGANSCNIARALTRPNPDPDPAKPESPPLTTKISELIAAESSSSLLYRDEHLDFNNEIAMTREVLAVDETLPYLPESFDLVLSSMSLHWVNNLPGVLAQINNVLKPDCPFMGAMIGGDSLFELRTSMQLAEQERRGGMALHISPLADVRDVGGLMQRAGFKMLTVDVDDIIVDYPDTFTLMQDLQAMGESNAIAGREVSAIKRDVLLATEGIYRELHGNEDGSIPATFRIIYMIGWRDSPNQPQPKPRGSAEFNLKDVLEQK</sequence>
<evidence type="ECO:0000256" key="2">
    <source>
        <dbReference type="ARBA" id="ARBA00022679"/>
    </source>
</evidence>
<comment type="caution">
    <text evidence="4">The sequence shown here is derived from an EMBL/GenBank/DDBJ whole genome shotgun (WGS) entry which is preliminary data.</text>
</comment>
<dbReference type="GO" id="GO:0005739">
    <property type="term" value="C:mitochondrion"/>
    <property type="evidence" value="ECO:0007669"/>
    <property type="project" value="TreeGrafter"/>
</dbReference>
<dbReference type="EMBL" id="JAKWBI020000203">
    <property type="protein sequence ID" value="KAJ2899228.1"/>
    <property type="molecule type" value="Genomic_DNA"/>
</dbReference>
<reference evidence="4" key="1">
    <citation type="submission" date="2022-07" db="EMBL/GenBank/DDBJ databases">
        <title>Draft genome sequence of Zalerion maritima ATCC 34329, a (micro)plastics degrading marine fungus.</title>
        <authorList>
            <person name="Paco A."/>
            <person name="Goncalves M.F.M."/>
            <person name="Rocha-Santos T.A.P."/>
            <person name="Alves A."/>
        </authorList>
    </citation>
    <scope>NUCLEOTIDE SEQUENCE</scope>
    <source>
        <strain evidence="4">ATCC 34329</strain>
    </source>
</reference>
<dbReference type="GO" id="GO:0032259">
    <property type="term" value="P:methylation"/>
    <property type="evidence" value="ECO:0007669"/>
    <property type="project" value="UniProtKB-KW"/>
</dbReference>
<dbReference type="Proteomes" id="UP001201980">
    <property type="component" value="Unassembled WGS sequence"/>
</dbReference>
<dbReference type="GO" id="GO:0032981">
    <property type="term" value="P:mitochondrial respiratory chain complex I assembly"/>
    <property type="evidence" value="ECO:0007669"/>
    <property type="project" value="TreeGrafter"/>
</dbReference>
<dbReference type="PANTHER" id="PTHR13090">
    <property type="entry name" value="ARGININE-HYDROXYLASE NDUFAF5, MITOCHONDRIAL"/>
    <property type="match status" value="1"/>
</dbReference>
<dbReference type="AlphaFoldDB" id="A0AAD5RN27"/>
<name>A0AAD5RN27_9PEZI</name>
<dbReference type="InterPro" id="IPR029063">
    <property type="entry name" value="SAM-dependent_MTases_sf"/>
</dbReference>
<dbReference type="Gene3D" id="3.40.50.150">
    <property type="entry name" value="Vaccinia Virus protein VP39"/>
    <property type="match status" value="1"/>
</dbReference>
<feature type="region of interest" description="Disordered" evidence="3">
    <location>
        <begin position="424"/>
        <end position="447"/>
    </location>
</feature>